<dbReference type="PANTHER" id="PTHR30502:SF0">
    <property type="entry name" value="PHOSPHOENOLPYRUVATE CARBOXYLASE FAMILY PROTEIN"/>
    <property type="match status" value="1"/>
</dbReference>
<dbReference type="GO" id="GO:0046872">
    <property type="term" value="F:metal ion binding"/>
    <property type="evidence" value="ECO:0007669"/>
    <property type="project" value="UniProtKB-KW"/>
</dbReference>
<feature type="domain" description="HpcH/HpaI aldolase/citrate lyase" evidence="4">
    <location>
        <begin position="23"/>
        <end position="248"/>
    </location>
</feature>
<keyword evidence="3 5" id="KW-0456">Lyase</keyword>
<dbReference type="RefSeq" id="WP_183641049.1">
    <property type="nucleotide sequence ID" value="NZ_JACHBL010000001.1"/>
</dbReference>
<dbReference type="InterPro" id="IPR005000">
    <property type="entry name" value="Aldolase/citrate-lyase_domain"/>
</dbReference>
<evidence type="ECO:0000256" key="1">
    <source>
        <dbReference type="ARBA" id="ARBA00005568"/>
    </source>
</evidence>
<gene>
    <name evidence="5" type="ORF">BKA12_000928</name>
</gene>
<dbReference type="InterPro" id="IPR040442">
    <property type="entry name" value="Pyrv_kinase-like_dom_sf"/>
</dbReference>
<dbReference type="EMBL" id="JACHBL010000001">
    <property type="protein sequence ID" value="MBB5597848.1"/>
    <property type="molecule type" value="Genomic_DNA"/>
</dbReference>
<evidence type="ECO:0000256" key="2">
    <source>
        <dbReference type="ARBA" id="ARBA00022723"/>
    </source>
</evidence>
<proteinExistence type="inferred from homology"/>
<keyword evidence="6" id="KW-1185">Reference proteome</keyword>
<dbReference type="EC" id="4.1.2.52" evidence="5"/>
<organism evidence="5 6">
    <name type="scientific">Neomicrococcus lactis</name>
    <dbReference type="NCBI Taxonomy" id="732241"/>
    <lineage>
        <taxon>Bacteria</taxon>
        <taxon>Bacillati</taxon>
        <taxon>Actinomycetota</taxon>
        <taxon>Actinomycetes</taxon>
        <taxon>Micrococcales</taxon>
        <taxon>Micrococcaceae</taxon>
        <taxon>Neomicrococcus</taxon>
    </lineage>
</organism>
<evidence type="ECO:0000256" key="3">
    <source>
        <dbReference type="ARBA" id="ARBA00023239"/>
    </source>
</evidence>
<dbReference type="InterPro" id="IPR015813">
    <property type="entry name" value="Pyrv/PenolPyrv_kinase-like_dom"/>
</dbReference>
<dbReference type="PANTHER" id="PTHR30502">
    <property type="entry name" value="2-KETO-3-DEOXY-L-RHAMNONATE ALDOLASE"/>
    <property type="match status" value="1"/>
</dbReference>
<evidence type="ECO:0000259" key="4">
    <source>
        <dbReference type="Pfam" id="PF03328"/>
    </source>
</evidence>
<comment type="caution">
    <text evidence="5">The sequence shown here is derived from an EMBL/GenBank/DDBJ whole genome shotgun (WGS) entry which is preliminary data.</text>
</comment>
<comment type="similarity">
    <text evidence="1">Belongs to the HpcH/HpaI aldolase family.</text>
</comment>
<dbReference type="Proteomes" id="UP000523863">
    <property type="component" value="Unassembled WGS sequence"/>
</dbReference>
<dbReference type="InterPro" id="IPR050251">
    <property type="entry name" value="HpcH-HpaI_aldolase"/>
</dbReference>
<dbReference type="GO" id="GO:0005737">
    <property type="term" value="C:cytoplasm"/>
    <property type="evidence" value="ECO:0007669"/>
    <property type="project" value="TreeGrafter"/>
</dbReference>
<accession>A0A7W8YA91</accession>
<dbReference type="GO" id="GO:0016832">
    <property type="term" value="F:aldehyde-lyase activity"/>
    <property type="evidence" value="ECO:0007669"/>
    <property type="project" value="TreeGrafter"/>
</dbReference>
<keyword evidence="2" id="KW-0479">Metal-binding</keyword>
<reference evidence="5 6" key="1">
    <citation type="submission" date="2020-08" db="EMBL/GenBank/DDBJ databases">
        <title>Sequencing the genomes of 1000 actinobacteria strains.</title>
        <authorList>
            <person name="Klenk H.-P."/>
        </authorList>
    </citation>
    <scope>NUCLEOTIDE SEQUENCE [LARGE SCALE GENOMIC DNA]</scope>
    <source>
        <strain evidence="5 6">DSM 23694</strain>
    </source>
</reference>
<name>A0A7W8YA91_9MICC</name>
<dbReference type="SUPFAM" id="SSF51621">
    <property type="entry name" value="Phosphoenolpyruvate/pyruvate domain"/>
    <property type="match status" value="1"/>
</dbReference>
<dbReference type="Gene3D" id="3.20.20.60">
    <property type="entry name" value="Phosphoenolpyruvate-binding domains"/>
    <property type="match status" value="1"/>
</dbReference>
<protein>
    <submittedName>
        <fullName evidence="5">4-hydroxy-2-oxoheptanedioate aldolase</fullName>
        <ecNumber evidence="5">4.1.2.52</ecNumber>
    </submittedName>
</protein>
<evidence type="ECO:0000313" key="5">
    <source>
        <dbReference type="EMBL" id="MBB5597848.1"/>
    </source>
</evidence>
<dbReference type="Pfam" id="PF03328">
    <property type="entry name" value="HpcH_HpaI"/>
    <property type="match status" value="1"/>
</dbReference>
<sequence>MSFRVELPQNFRQRLEDATGPLVGMWACAGSPTTAEILAASGPDWIMIDAEHSPVGLESTLDLLRAMAPYPATSVVRLPALDPVLIKQFLDLGAQNLVIPMIDNVEQAELAVASVNYPPHGIRGVGSALGRSSRWNLVNDYLNRAPEFISLTLQIESVEAVNNIVAISTLEGVDSLFIGPSDLAASMGYLGQQNHPEVVKTISHCIQVAKDAGKKVGINAFDPVQARDYVNMGVDFILIAADVQLLAKASQQLLADFRSE</sequence>
<evidence type="ECO:0000313" key="6">
    <source>
        <dbReference type="Proteomes" id="UP000523863"/>
    </source>
</evidence>
<dbReference type="AlphaFoldDB" id="A0A7W8YA91"/>